<keyword evidence="1" id="KW-0812">Transmembrane</keyword>
<feature type="transmembrane region" description="Helical" evidence="1">
    <location>
        <begin position="150"/>
        <end position="170"/>
    </location>
</feature>
<dbReference type="RefSeq" id="WP_091477304.1">
    <property type="nucleotide sequence ID" value="NZ_FOJT01000006.1"/>
</dbReference>
<proteinExistence type="predicted"/>
<name>A0A1I0ZL30_9FLAO</name>
<dbReference type="OrthoDB" id="9342487at2"/>
<feature type="transmembrane region" description="Helical" evidence="1">
    <location>
        <begin position="7"/>
        <end position="28"/>
    </location>
</feature>
<evidence type="ECO:0000313" key="3">
    <source>
        <dbReference type="Proteomes" id="UP000199604"/>
    </source>
</evidence>
<keyword evidence="3" id="KW-1185">Reference proteome</keyword>
<feature type="transmembrane region" description="Helical" evidence="1">
    <location>
        <begin position="74"/>
        <end position="92"/>
    </location>
</feature>
<sequence>MKYLKNFIVGFLVSFVGSIPLGYLNFIGFEIYNKSNFTQLLYYLFGVVIIEAIVISSTFYFANKLLLNPKLKKYISIFSIVFLIFIAIYFYPSEYKKIENNNHAVTFLMYPPFIIGLILSSLNFAQIPFWFSWNIFLVNENYISSDKNIGFIYILGTIIGTFFGMLLLVLGLKKITNQGIISDNFISNNIWIIFFGLAIFQLFQLLKTRKS</sequence>
<feature type="transmembrane region" description="Helical" evidence="1">
    <location>
        <begin position="112"/>
        <end position="138"/>
    </location>
</feature>
<feature type="transmembrane region" description="Helical" evidence="1">
    <location>
        <begin position="40"/>
        <end position="62"/>
    </location>
</feature>
<dbReference type="STRING" id="498292.SAMN05660845_2277"/>
<feature type="transmembrane region" description="Helical" evidence="1">
    <location>
        <begin position="190"/>
        <end position="206"/>
    </location>
</feature>
<protein>
    <recommendedName>
        <fullName evidence="4">Threonine/homoserine/homoserine lactone efflux protein</fullName>
    </recommendedName>
</protein>
<accession>A0A1I0ZL30</accession>
<evidence type="ECO:0000256" key="1">
    <source>
        <dbReference type="SAM" id="Phobius"/>
    </source>
</evidence>
<organism evidence="2 3">
    <name type="scientific">Flavobacterium swingsii</name>
    <dbReference type="NCBI Taxonomy" id="498292"/>
    <lineage>
        <taxon>Bacteria</taxon>
        <taxon>Pseudomonadati</taxon>
        <taxon>Bacteroidota</taxon>
        <taxon>Flavobacteriia</taxon>
        <taxon>Flavobacteriales</taxon>
        <taxon>Flavobacteriaceae</taxon>
        <taxon>Flavobacterium</taxon>
    </lineage>
</organism>
<keyword evidence="1" id="KW-1133">Transmembrane helix</keyword>
<evidence type="ECO:0000313" key="2">
    <source>
        <dbReference type="EMBL" id="SFB26374.1"/>
    </source>
</evidence>
<gene>
    <name evidence="2" type="ORF">SAMN05660845_2277</name>
</gene>
<dbReference type="EMBL" id="FOJT01000006">
    <property type="protein sequence ID" value="SFB26374.1"/>
    <property type="molecule type" value="Genomic_DNA"/>
</dbReference>
<dbReference type="Proteomes" id="UP000199604">
    <property type="component" value="Unassembled WGS sequence"/>
</dbReference>
<dbReference type="AlphaFoldDB" id="A0A1I0ZL30"/>
<evidence type="ECO:0008006" key="4">
    <source>
        <dbReference type="Google" id="ProtNLM"/>
    </source>
</evidence>
<keyword evidence="1" id="KW-0472">Membrane</keyword>
<reference evidence="3" key="1">
    <citation type="submission" date="2016-10" db="EMBL/GenBank/DDBJ databases">
        <authorList>
            <person name="Varghese N."/>
            <person name="Submissions S."/>
        </authorList>
    </citation>
    <scope>NUCLEOTIDE SEQUENCE [LARGE SCALE GENOMIC DNA]</scope>
    <source>
        <strain evidence="3">DSM 21789</strain>
    </source>
</reference>